<reference evidence="2 3" key="1">
    <citation type="journal article" date="2021" name="J. Hered.">
        <title>A chromosome-level genome assembly of the parasitoid wasp, Cotesia glomerata (Hymenoptera: Braconidae).</title>
        <authorList>
            <person name="Pinto B.J."/>
            <person name="Weis J.J."/>
            <person name="Gamble T."/>
            <person name="Ode P.J."/>
            <person name="Paul R."/>
            <person name="Zaspel J.M."/>
        </authorList>
    </citation>
    <scope>NUCLEOTIDE SEQUENCE [LARGE SCALE GENOMIC DNA]</scope>
    <source>
        <strain evidence="2">CgM1</strain>
    </source>
</reference>
<name>A0AAV7I8N6_COTGL</name>
<dbReference type="Proteomes" id="UP000826195">
    <property type="component" value="Unassembled WGS sequence"/>
</dbReference>
<keyword evidence="1" id="KW-0732">Signal</keyword>
<protein>
    <submittedName>
        <fullName evidence="2">Uncharacterized protein</fullName>
    </submittedName>
</protein>
<accession>A0AAV7I8N6</accession>
<feature type="chain" id="PRO_5044000832" evidence="1">
    <location>
        <begin position="17"/>
        <end position="121"/>
    </location>
</feature>
<dbReference type="EMBL" id="JAHXZJ010002237">
    <property type="protein sequence ID" value="KAH0546441.1"/>
    <property type="molecule type" value="Genomic_DNA"/>
</dbReference>
<evidence type="ECO:0000256" key="1">
    <source>
        <dbReference type="SAM" id="SignalP"/>
    </source>
</evidence>
<feature type="signal peptide" evidence="1">
    <location>
        <begin position="1"/>
        <end position="16"/>
    </location>
</feature>
<organism evidence="2 3">
    <name type="scientific">Cotesia glomerata</name>
    <name type="common">Lepidopteran parasitic wasp</name>
    <name type="synonym">Apanteles glomeratus</name>
    <dbReference type="NCBI Taxonomy" id="32391"/>
    <lineage>
        <taxon>Eukaryota</taxon>
        <taxon>Metazoa</taxon>
        <taxon>Ecdysozoa</taxon>
        <taxon>Arthropoda</taxon>
        <taxon>Hexapoda</taxon>
        <taxon>Insecta</taxon>
        <taxon>Pterygota</taxon>
        <taxon>Neoptera</taxon>
        <taxon>Endopterygota</taxon>
        <taxon>Hymenoptera</taxon>
        <taxon>Apocrita</taxon>
        <taxon>Ichneumonoidea</taxon>
        <taxon>Braconidae</taxon>
        <taxon>Microgastrinae</taxon>
        <taxon>Cotesia</taxon>
    </lineage>
</organism>
<evidence type="ECO:0000313" key="2">
    <source>
        <dbReference type="EMBL" id="KAH0546441.1"/>
    </source>
</evidence>
<sequence length="121" mass="13042">MFKLIVLAAFVAVATAKPSYVIPTSSLVQEKIIESHGNTVVHGNTKVVQPSLPLVYTGVHAVHAAPLIETQYIQPVKTIYQPAVSTLVSEKTVSNHGHSIVHDAPLLQTVHTAYASNLHFL</sequence>
<comment type="caution">
    <text evidence="2">The sequence shown here is derived from an EMBL/GenBank/DDBJ whole genome shotgun (WGS) entry which is preliminary data.</text>
</comment>
<keyword evidence="3" id="KW-1185">Reference proteome</keyword>
<dbReference type="AlphaFoldDB" id="A0AAV7I8N6"/>
<proteinExistence type="predicted"/>
<gene>
    <name evidence="2" type="ORF">KQX54_009703</name>
</gene>
<evidence type="ECO:0000313" key="3">
    <source>
        <dbReference type="Proteomes" id="UP000826195"/>
    </source>
</evidence>